<organism evidence="1 2">
    <name type="scientific">Alteromonas mediterranea 615</name>
    <dbReference type="NCBI Taxonomy" id="1300253"/>
    <lineage>
        <taxon>Bacteria</taxon>
        <taxon>Pseudomonadati</taxon>
        <taxon>Pseudomonadota</taxon>
        <taxon>Gammaproteobacteria</taxon>
        <taxon>Alteromonadales</taxon>
        <taxon>Alteromonadaceae</taxon>
        <taxon>Alteromonas/Salinimonas group</taxon>
        <taxon>Alteromonas</taxon>
    </lineage>
</organism>
<dbReference type="PATRIC" id="fig|1300253.3.peg.4595"/>
<protein>
    <submittedName>
        <fullName evidence="1">Uncharacterized protein</fullName>
    </submittedName>
</protein>
<accession>S5ASI1</accession>
<dbReference type="KEGG" id="amh:I633_22026"/>
<reference evidence="1 2" key="1">
    <citation type="journal article" date="2013" name="Genome Biol. Evol.">
        <title>Genomic Diversity of "Deep Ecotype" Alteromonas macleodii Isolates: Evidence for Pan-Mediterranean Clonal Frames.</title>
        <authorList>
            <person name="Lopez-Perez M."/>
            <person name="Gonzaga A."/>
            <person name="Rodriguez-Valera F."/>
        </authorList>
    </citation>
    <scope>NUCLEOTIDE SEQUENCE [LARGE SCALE GENOMIC DNA]</scope>
    <source>
        <strain evidence="2">'English Channel 615'</strain>
        <plasmid evidence="2">Plasmid</plasmid>
    </source>
</reference>
<dbReference type="Proteomes" id="UP000014909">
    <property type="component" value="Plasmid unnamed"/>
</dbReference>
<gene>
    <name evidence="1" type="ORF">I633_22026</name>
</gene>
<dbReference type="AlphaFoldDB" id="S5ASI1"/>
<evidence type="ECO:0000313" key="2">
    <source>
        <dbReference type="Proteomes" id="UP000014909"/>
    </source>
</evidence>
<dbReference type="EMBL" id="CP004847">
    <property type="protein sequence ID" value="AGP79828.1"/>
    <property type="molecule type" value="Genomic_DNA"/>
</dbReference>
<geneLocation type="plasmid" evidence="1">
    <name>unnamed</name>
</geneLocation>
<name>S5ASI1_9ALTE</name>
<sequence>MKSNITLTPAEMNSRNDIFAFKFNRKNSAHLSALTDGVIKFTRQDKDRTVQVITQCPADSFSLEKFDGDYDDASSRTKNYFITNRKDGESIILSLEDDFEQILESDSIFISYLGDDRFIVFAEQPFEFVNKTYTPPSYDATSLDLPEKIITQADRIAHQLNNQQYGALSVNDCRGITYELDSIINGTATNQLREKAIKLKRKLELSILEIGKKQGKNKLSLRFKEIRTNTLIDQLKEFVITNHGKAAYDDIERNSLRVANDIIKSDYQDAEDVFSYEKGTEHQILSLQNKLQELSISSMANDFLGNVMPPKVSISKCSKCGGRARLAVMPQISRGKKKHEVKCQHCDNRAEGGRIGAEAVYAWNLANGKNLTYLDVKEFGLSLLSPNDAQERVNELRRFQSLKQQEIALRMKVAGQREMQELKKVKGKNTVLLLLINYLTEILKVG</sequence>
<evidence type="ECO:0000313" key="1">
    <source>
        <dbReference type="EMBL" id="AGP79828.1"/>
    </source>
</evidence>
<dbReference type="BioCyc" id="AMAC1300253:G12YX-3475-MONOMER"/>
<dbReference type="HOGENOM" id="CLU_613444_0_0_6"/>
<proteinExistence type="predicted"/>
<keyword evidence="1" id="KW-0614">Plasmid</keyword>